<feature type="transmembrane region" description="Helical" evidence="1">
    <location>
        <begin position="236"/>
        <end position="256"/>
    </location>
</feature>
<feature type="transmembrane region" description="Helical" evidence="1">
    <location>
        <begin position="146"/>
        <end position="163"/>
    </location>
</feature>
<evidence type="ECO:0000313" key="2">
    <source>
        <dbReference type="EMBL" id="SDM23476.1"/>
    </source>
</evidence>
<dbReference type="eggNOG" id="COG4292">
    <property type="taxonomic scope" value="Bacteria"/>
</dbReference>
<feature type="transmembrane region" description="Helical" evidence="1">
    <location>
        <begin position="308"/>
        <end position="328"/>
    </location>
</feature>
<reference evidence="2 3" key="1">
    <citation type="submission" date="2016-10" db="EMBL/GenBank/DDBJ databases">
        <authorList>
            <person name="de Groot N.N."/>
        </authorList>
    </citation>
    <scope>NUCLEOTIDE SEQUENCE [LARGE SCALE GENOMIC DNA]</scope>
    <source>
        <strain evidence="2 3">DSM 44149</strain>
    </source>
</reference>
<keyword evidence="1" id="KW-0472">Membrane</keyword>
<keyword evidence="3" id="KW-1185">Reference proteome</keyword>
<feature type="transmembrane region" description="Helical" evidence="1">
    <location>
        <begin position="26"/>
        <end position="44"/>
    </location>
</feature>
<feature type="transmembrane region" description="Helical" evidence="1">
    <location>
        <begin position="56"/>
        <end position="77"/>
    </location>
</feature>
<dbReference type="Proteomes" id="UP000183376">
    <property type="component" value="Chromosome I"/>
</dbReference>
<dbReference type="STRING" id="211114.SAMN04489726_0508"/>
<gene>
    <name evidence="2" type="ORF">SAMN04489726_0508</name>
</gene>
<organism evidence="2 3">
    <name type="scientific">Allokutzneria albata</name>
    <name type="common">Kibdelosporangium albatum</name>
    <dbReference type="NCBI Taxonomy" id="211114"/>
    <lineage>
        <taxon>Bacteria</taxon>
        <taxon>Bacillati</taxon>
        <taxon>Actinomycetota</taxon>
        <taxon>Actinomycetes</taxon>
        <taxon>Pseudonocardiales</taxon>
        <taxon>Pseudonocardiaceae</taxon>
        <taxon>Allokutzneria</taxon>
    </lineage>
</organism>
<name>A0A1G9RJN3_ALLAB</name>
<dbReference type="InterPro" id="IPR010640">
    <property type="entry name" value="Low_temperature_requirement_A"/>
</dbReference>
<feature type="transmembrane region" description="Helical" evidence="1">
    <location>
        <begin position="170"/>
        <end position="189"/>
    </location>
</feature>
<feature type="transmembrane region" description="Helical" evidence="1">
    <location>
        <begin position="340"/>
        <end position="372"/>
    </location>
</feature>
<protein>
    <submittedName>
        <fullName evidence="2">Low temperature requirement protein LtrA</fullName>
    </submittedName>
</protein>
<evidence type="ECO:0000256" key="1">
    <source>
        <dbReference type="SAM" id="Phobius"/>
    </source>
</evidence>
<dbReference type="AlphaFoldDB" id="A0A1G9RJN3"/>
<dbReference type="EMBL" id="LT629701">
    <property type="protein sequence ID" value="SDM23476.1"/>
    <property type="molecule type" value="Genomic_DNA"/>
</dbReference>
<dbReference type="PANTHER" id="PTHR36840:SF1">
    <property type="entry name" value="BLL5714 PROTEIN"/>
    <property type="match status" value="1"/>
</dbReference>
<proteinExistence type="predicted"/>
<dbReference type="Pfam" id="PF06772">
    <property type="entry name" value="LtrA"/>
    <property type="match status" value="1"/>
</dbReference>
<keyword evidence="1" id="KW-0812">Transmembrane</keyword>
<feature type="transmembrane region" description="Helical" evidence="1">
    <location>
        <begin position="209"/>
        <end position="229"/>
    </location>
</feature>
<accession>A0A1G9RJN3</accession>
<evidence type="ECO:0000313" key="3">
    <source>
        <dbReference type="Proteomes" id="UP000183376"/>
    </source>
</evidence>
<sequence length="387" mass="41145">MSSTWYRPMAARGADEPHRAATPLELLFDLCFVVAVAQAAAGLHHAIAEHHVGQGVLGYGMVFFAIWWAWMNFTWFASAYDTDDTAYRATTLVQIAGALVLAAGVGRALDHGDFAVITYGYVVMRLAMVTQWLRAAKADPDHRRTALRYAAGITVVQIGWLVRLALPQQWLLPAFFVLLLAEIAVPALAERGATTPWHPGHIAERYGLFTLIVLGESILAATNAVRSAVDEGHGSVNLFGVAAAGLVIVFSLWWLYFDRPSEDLLTSLSASLRWGYGHLVIFASAGAVGAGLEVAVDLRTGKGEVSELVAGMATAVPVALYLLGVWALHVLPRGRSPLAIAFPVVAVLVALSPLAGASLYVTAVLVALLVLVGLPAPRSRQAGGGQP</sequence>
<keyword evidence="1" id="KW-1133">Transmembrane helix</keyword>
<feature type="transmembrane region" description="Helical" evidence="1">
    <location>
        <begin position="276"/>
        <end position="296"/>
    </location>
</feature>
<feature type="transmembrane region" description="Helical" evidence="1">
    <location>
        <begin position="116"/>
        <end position="134"/>
    </location>
</feature>
<feature type="transmembrane region" description="Helical" evidence="1">
    <location>
        <begin position="89"/>
        <end position="109"/>
    </location>
</feature>
<dbReference type="PANTHER" id="PTHR36840">
    <property type="entry name" value="BLL5714 PROTEIN"/>
    <property type="match status" value="1"/>
</dbReference>